<reference evidence="8" key="1">
    <citation type="journal article" date="2015" name="ISME J.">
        <title>Aquifer environment selects for microbial species cohorts in sediment and groundwater.</title>
        <authorList>
            <person name="Hug L.A."/>
            <person name="Thomas B.C."/>
            <person name="Brown C.T."/>
            <person name="Frischkorn K.R."/>
            <person name="Williams K.H."/>
            <person name="Tringe S.G."/>
            <person name="Banfield J.F."/>
        </authorList>
    </citation>
    <scope>NUCLEOTIDE SEQUENCE</scope>
</reference>
<dbReference type="GO" id="GO:0019843">
    <property type="term" value="F:rRNA binding"/>
    <property type="evidence" value="ECO:0007669"/>
    <property type="project" value="UniProtKB-UniRule"/>
</dbReference>
<organism evidence="8">
    <name type="scientific">uncultured gamma proteobacterium Rifle_16ft_4_minimus_5046</name>
    <dbReference type="NCBI Taxonomy" id="1665201"/>
    <lineage>
        <taxon>Bacteria</taxon>
        <taxon>Pseudomonadati</taxon>
        <taxon>Pseudomonadota</taxon>
        <taxon>Gammaproteobacteria</taxon>
        <taxon>environmental samples</taxon>
    </lineage>
</organism>
<comment type="similarity">
    <text evidence="1 6 7">Belongs to the universal ribosomal protein uS17 family.</text>
</comment>
<dbReference type="HAMAP" id="MF_01345_B">
    <property type="entry name" value="Ribosomal_uS17_B"/>
    <property type="match status" value="1"/>
</dbReference>
<dbReference type="InterPro" id="IPR000266">
    <property type="entry name" value="Ribosomal_uS17"/>
</dbReference>
<dbReference type="GO" id="GO:0022627">
    <property type="term" value="C:cytosolic small ribosomal subunit"/>
    <property type="evidence" value="ECO:0007669"/>
    <property type="project" value="UniProtKB-UniRule"/>
</dbReference>
<dbReference type="InterPro" id="IPR019979">
    <property type="entry name" value="Ribosomal_uS17_CS"/>
</dbReference>
<dbReference type="CDD" id="cd00364">
    <property type="entry name" value="Ribosomal_uS17"/>
    <property type="match status" value="1"/>
</dbReference>
<dbReference type="PANTHER" id="PTHR10744:SF1">
    <property type="entry name" value="SMALL RIBOSOMAL SUBUNIT PROTEIN US17M"/>
    <property type="match status" value="1"/>
</dbReference>
<evidence type="ECO:0000256" key="4">
    <source>
        <dbReference type="ARBA" id="ARBA00022980"/>
    </source>
</evidence>
<evidence type="ECO:0000313" key="8">
    <source>
        <dbReference type="EMBL" id="AKQ04379.1"/>
    </source>
</evidence>
<dbReference type="SUPFAM" id="SSF50249">
    <property type="entry name" value="Nucleic acid-binding proteins"/>
    <property type="match status" value="1"/>
</dbReference>
<dbReference type="Pfam" id="PF00366">
    <property type="entry name" value="Ribosomal_S17"/>
    <property type="match status" value="1"/>
</dbReference>
<evidence type="ECO:0000256" key="7">
    <source>
        <dbReference type="RuleBase" id="RU003872"/>
    </source>
</evidence>
<evidence type="ECO:0000256" key="1">
    <source>
        <dbReference type="ARBA" id="ARBA00010254"/>
    </source>
</evidence>
<name>A0A0H4TU68_9GAMM</name>
<comment type="function">
    <text evidence="6">One of the primary rRNA binding proteins, it binds specifically to the 5'-end of 16S ribosomal RNA.</text>
</comment>
<keyword evidence="3 6" id="KW-0694">RNA-binding</keyword>
<dbReference type="Gene3D" id="2.40.50.140">
    <property type="entry name" value="Nucleic acid-binding proteins"/>
    <property type="match status" value="1"/>
</dbReference>
<dbReference type="PRINTS" id="PR00973">
    <property type="entry name" value="RIBOSOMALS17"/>
</dbReference>
<dbReference type="EMBL" id="KT007037">
    <property type="protein sequence ID" value="AKQ04379.1"/>
    <property type="molecule type" value="Genomic_DNA"/>
</dbReference>
<dbReference type="NCBIfam" id="NF004123">
    <property type="entry name" value="PRK05610.1"/>
    <property type="match status" value="1"/>
</dbReference>
<proteinExistence type="inferred from homology"/>
<dbReference type="AlphaFoldDB" id="A0A0H4TU68"/>
<dbReference type="NCBIfam" id="TIGR03635">
    <property type="entry name" value="uS17_bact"/>
    <property type="match status" value="1"/>
</dbReference>
<dbReference type="InterPro" id="IPR012340">
    <property type="entry name" value="NA-bd_OB-fold"/>
</dbReference>
<keyword evidence="4 6" id="KW-0689">Ribosomal protein</keyword>
<comment type="subunit">
    <text evidence="6">Part of the 30S ribosomal subunit.</text>
</comment>
<dbReference type="PROSITE" id="PS00056">
    <property type="entry name" value="RIBOSOMAL_S17"/>
    <property type="match status" value="1"/>
</dbReference>
<evidence type="ECO:0000256" key="3">
    <source>
        <dbReference type="ARBA" id="ARBA00022884"/>
    </source>
</evidence>
<keyword evidence="5 6" id="KW-0687">Ribonucleoprotein</keyword>
<accession>A0A0H4TU68</accession>
<dbReference type="GO" id="GO:0006412">
    <property type="term" value="P:translation"/>
    <property type="evidence" value="ECO:0007669"/>
    <property type="project" value="UniProtKB-UniRule"/>
</dbReference>
<sequence length="94" mass="10324">MSDGTQAEAAGKSAKTLTGTVVSSKMNKTISVSVERLVKHATYGKYVRRTTKLLAHDENNECREGDTVAIAECRPLSRHKAWRLVRVIERAPAA</sequence>
<dbReference type="GO" id="GO:0003735">
    <property type="term" value="F:structural constituent of ribosome"/>
    <property type="evidence" value="ECO:0007669"/>
    <property type="project" value="UniProtKB-UniRule"/>
</dbReference>
<evidence type="ECO:0000256" key="2">
    <source>
        <dbReference type="ARBA" id="ARBA00022730"/>
    </source>
</evidence>
<dbReference type="InterPro" id="IPR019984">
    <property type="entry name" value="Ribosomal_uS17_bact/chlr"/>
</dbReference>
<dbReference type="PANTHER" id="PTHR10744">
    <property type="entry name" value="40S RIBOSOMAL PROTEIN S11 FAMILY MEMBER"/>
    <property type="match status" value="1"/>
</dbReference>
<protein>
    <recommendedName>
        <fullName evidence="6">Small ribosomal subunit protein uS17</fullName>
    </recommendedName>
</protein>
<evidence type="ECO:0000256" key="5">
    <source>
        <dbReference type="ARBA" id="ARBA00023274"/>
    </source>
</evidence>
<gene>
    <name evidence="6" type="primary">rpsQ</name>
</gene>
<keyword evidence="2 6" id="KW-0699">rRNA-binding</keyword>
<evidence type="ECO:0000256" key="6">
    <source>
        <dbReference type="HAMAP-Rule" id="MF_01345"/>
    </source>
</evidence>